<protein>
    <recommendedName>
        <fullName evidence="1">Immunoglobulin V-set domain-containing protein</fullName>
    </recommendedName>
</protein>
<reference evidence="2" key="1">
    <citation type="submission" date="2025-08" db="UniProtKB">
        <authorList>
            <consortium name="Ensembl"/>
        </authorList>
    </citation>
    <scope>IDENTIFICATION</scope>
</reference>
<dbReference type="Ensembl" id="ENSSTUT00000032343.1">
    <property type="protein sequence ID" value="ENSSTUP00000030930.1"/>
    <property type="gene ID" value="ENSSTUG00000013340.1"/>
</dbReference>
<dbReference type="Proteomes" id="UP000472277">
    <property type="component" value="Chromosome 4"/>
</dbReference>
<evidence type="ECO:0000313" key="2">
    <source>
        <dbReference type="Ensembl" id="ENSSTUP00000030930.1"/>
    </source>
</evidence>
<proteinExistence type="predicted"/>
<dbReference type="AlphaFoldDB" id="A0A673Y8Z2"/>
<evidence type="ECO:0000313" key="3">
    <source>
        <dbReference type="Proteomes" id="UP000472277"/>
    </source>
</evidence>
<dbReference type="Gene3D" id="2.60.40.10">
    <property type="entry name" value="Immunoglobulins"/>
    <property type="match status" value="1"/>
</dbReference>
<dbReference type="GeneTree" id="ENSGT00940000180362"/>
<keyword evidence="3" id="KW-1185">Reference proteome</keyword>
<dbReference type="InterPro" id="IPR036179">
    <property type="entry name" value="Ig-like_dom_sf"/>
</dbReference>
<feature type="domain" description="Immunoglobulin V-set" evidence="1">
    <location>
        <begin position="59"/>
        <end position="152"/>
    </location>
</feature>
<dbReference type="Pfam" id="PF07686">
    <property type="entry name" value="V-set"/>
    <property type="match status" value="1"/>
</dbReference>
<accession>A0A673Y8Z2</accession>
<name>A0A673Y8Z2_SALTR</name>
<dbReference type="InterPro" id="IPR013783">
    <property type="entry name" value="Ig-like_fold"/>
</dbReference>
<reference evidence="2" key="2">
    <citation type="submission" date="2025-09" db="UniProtKB">
        <authorList>
            <consortium name="Ensembl"/>
        </authorList>
    </citation>
    <scope>IDENTIFICATION</scope>
</reference>
<dbReference type="OMA" id="HYEITWL"/>
<evidence type="ECO:0000259" key="1">
    <source>
        <dbReference type="Pfam" id="PF07686"/>
    </source>
</evidence>
<dbReference type="SUPFAM" id="SSF48726">
    <property type="entry name" value="Immunoglobulin"/>
    <property type="match status" value="1"/>
</dbReference>
<organism evidence="2 3">
    <name type="scientific">Salmo trutta</name>
    <name type="common">Brown trout</name>
    <dbReference type="NCBI Taxonomy" id="8032"/>
    <lineage>
        <taxon>Eukaryota</taxon>
        <taxon>Metazoa</taxon>
        <taxon>Chordata</taxon>
        <taxon>Craniata</taxon>
        <taxon>Vertebrata</taxon>
        <taxon>Euteleostomi</taxon>
        <taxon>Actinopterygii</taxon>
        <taxon>Neopterygii</taxon>
        <taxon>Teleostei</taxon>
        <taxon>Protacanthopterygii</taxon>
        <taxon>Salmoniformes</taxon>
        <taxon>Salmonidae</taxon>
        <taxon>Salmoninae</taxon>
        <taxon>Salmo</taxon>
    </lineage>
</organism>
<sequence length="205" mass="23143">MTVIFLSLETIQLFYQNDKKVTKPNKKTTPIDALPSLFGSNKQSLFLLLSLALLSVFRRVQLGDTAILLCNISYHYEITWLKHNPEQTPDVLLCVSLNGGNIIYGHRPNLRFEAEIANRSLALKMNTVEDADLGLYYCMGKVGKSMMLGGGSRLHGKRGFLLVKNMRVFFTKYHLISCLLSHSSWHPEPNLTCTGQLLNLEHFNG</sequence>
<dbReference type="InterPro" id="IPR013106">
    <property type="entry name" value="Ig_V-set"/>
</dbReference>
<dbReference type="InParanoid" id="A0A673Y8Z2"/>